<name>A0ABT1RSC9_9FIRM</name>
<dbReference type="Proteomes" id="UP001524502">
    <property type="component" value="Unassembled WGS sequence"/>
</dbReference>
<keyword evidence="11 12" id="KW-0066">ATP synthesis</keyword>
<dbReference type="PANTHER" id="PTHR10031:SF0">
    <property type="entry name" value="ATPASE PROTEIN 9"/>
    <property type="match status" value="1"/>
</dbReference>
<keyword evidence="4 12" id="KW-0138">CF(0)</keyword>
<feature type="transmembrane region" description="Helical" evidence="12">
    <location>
        <begin position="69"/>
        <end position="88"/>
    </location>
</feature>
<evidence type="ECO:0000256" key="6">
    <source>
        <dbReference type="ARBA" id="ARBA00022781"/>
    </source>
</evidence>
<dbReference type="PROSITE" id="PS00605">
    <property type="entry name" value="ATPASE_C"/>
    <property type="match status" value="1"/>
</dbReference>
<protein>
    <recommendedName>
        <fullName evidence="12">ATP synthase subunit c</fullName>
    </recommendedName>
    <alternativeName>
        <fullName evidence="12">ATP synthase F(0) sector subunit c</fullName>
    </alternativeName>
    <alternativeName>
        <fullName evidence="12">F-type ATPase subunit c</fullName>
        <shortName evidence="12">F-ATPase subunit c</shortName>
    </alternativeName>
    <alternativeName>
        <fullName evidence="12">Lipid-binding protein</fullName>
    </alternativeName>
</protein>
<sequence length="89" mass="8848">MTGITPEAFVLGMSALGAGLAMICGIGTGVGQGYAAGRAVEGVARQPEAQGDILKIMLVGQGVAETPTIFAFVVAIVLLFANPLVGMLG</sequence>
<evidence type="ECO:0000313" key="14">
    <source>
        <dbReference type="EMBL" id="MCQ4638049.1"/>
    </source>
</evidence>
<gene>
    <name evidence="12 14" type="primary">atpE</name>
    <name evidence="14" type="ORF">NE619_15030</name>
</gene>
<keyword evidence="12" id="KW-1003">Cell membrane</keyword>
<keyword evidence="15" id="KW-1185">Reference proteome</keyword>
<keyword evidence="8 12" id="KW-0406">Ion transport</keyword>
<reference evidence="14 15" key="1">
    <citation type="submission" date="2022-06" db="EMBL/GenBank/DDBJ databases">
        <title>Isolation of gut microbiota from human fecal samples.</title>
        <authorList>
            <person name="Pamer E.G."/>
            <person name="Barat B."/>
            <person name="Waligurski E."/>
            <person name="Medina S."/>
            <person name="Paddock L."/>
            <person name="Mostad J."/>
        </authorList>
    </citation>
    <scope>NUCLEOTIDE SEQUENCE [LARGE SCALE GENOMIC DNA]</scope>
    <source>
        <strain evidence="14 15">SL.3.17</strain>
    </source>
</reference>
<comment type="similarity">
    <text evidence="2 12">Belongs to the ATPase C chain family.</text>
</comment>
<dbReference type="InterPro" id="IPR035921">
    <property type="entry name" value="F/V-ATP_Csub_sf"/>
</dbReference>
<evidence type="ECO:0000256" key="2">
    <source>
        <dbReference type="ARBA" id="ARBA00006704"/>
    </source>
</evidence>
<evidence type="ECO:0000256" key="7">
    <source>
        <dbReference type="ARBA" id="ARBA00022989"/>
    </source>
</evidence>
<dbReference type="Gene3D" id="1.20.120.610">
    <property type="entry name" value="lithium bound rotor ring of v- atpase"/>
    <property type="match status" value="1"/>
</dbReference>
<feature type="domain" description="V-ATPase proteolipid subunit C-like" evidence="13">
    <location>
        <begin position="16"/>
        <end position="78"/>
    </location>
</feature>
<dbReference type="NCBIfam" id="TIGR01260">
    <property type="entry name" value="ATP_synt_c"/>
    <property type="match status" value="1"/>
</dbReference>
<dbReference type="RefSeq" id="WP_256133235.1">
    <property type="nucleotide sequence ID" value="NZ_JANFXK010000019.1"/>
</dbReference>
<evidence type="ECO:0000256" key="3">
    <source>
        <dbReference type="ARBA" id="ARBA00022448"/>
    </source>
</evidence>
<evidence type="ECO:0000256" key="8">
    <source>
        <dbReference type="ARBA" id="ARBA00023065"/>
    </source>
</evidence>
<dbReference type="InterPro" id="IPR005953">
    <property type="entry name" value="ATP_synth_csu_bac/chlpt"/>
</dbReference>
<keyword evidence="10 12" id="KW-0472">Membrane</keyword>
<evidence type="ECO:0000313" key="15">
    <source>
        <dbReference type="Proteomes" id="UP001524502"/>
    </source>
</evidence>
<dbReference type="Pfam" id="PF00137">
    <property type="entry name" value="ATP-synt_C"/>
    <property type="match status" value="1"/>
</dbReference>
<dbReference type="EMBL" id="JANFXK010000019">
    <property type="protein sequence ID" value="MCQ4638049.1"/>
    <property type="molecule type" value="Genomic_DNA"/>
</dbReference>
<comment type="function">
    <text evidence="12">Key component of the F(0) channel; it plays a direct role in translocation across the membrane. A homomeric c-ring of between 10-14 subunits forms the central stalk rotor element with the F(1) delta and epsilon subunits.</text>
</comment>
<evidence type="ECO:0000256" key="1">
    <source>
        <dbReference type="ARBA" id="ARBA00004141"/>
    </source>
</evidence>
<comment type="subcellular location">
    <subcellularLocation>
        <location evidence="12">Cell membrane</location>
        <topology evidence="12">Multi-pass membrane protein</topology>
    </subcellularLocation>
    <subcellularLocation>
        <location evidence="1">Membrane</location>
        <topology evidence="1">Multi-pass membrane protein</topology>
    </subcellularLocation>
</comment>
<keyword evidence="3 12" id="KW-0813">Transport</keyword>
<evidence type="ECO:0000256" key="10">
    <source>
        <dbReference type="ARBA" id="ARBA00023136"/>
    </source>
</evidence>
<evidence type="ECO:0000256" key="5">
    <source>
        <dbReference type="ARBA" id="ARBA00022692"/>
    </source>
</evidence>
<dbReference type="HAMAP" id="MF_01396">
    <property type="entry name" value="ATP_synth_c_bact"/>
    <property type="match status" value="1"/>
</dbReference>
<evidence type="ECO:0000256" key="9">
    <source>
        <dbReference type="ARBA" id="ARBA00023121"/>
    </source>
</evidence>
<comment type="caution">
    <text evidence="12">Lacks conserved residue(s) required for the propagation of feature annotation.</text>
</comment>
<organism evidence="14 15">
    <name type="scientific">Anaerovorax odorimutans</name>
    <dbReference type="NCBI Taxonomy" id="109327"/>
    <lineage>
        <taxon>Bacteria</taxon>
        <taxon>Bacillati</taxon>
        <taxon>Bacillota</taxon>
        <taxon>Clostridia</taxon>
        <taxon>Peptostreptococcales</taxon>
        <taxon>Anaerovoracaceae</taxon>
        <taxon>Anaerovorax</taxon>
    </lineage>
</organism>
<evidence type="ECO:0000256" key="4">
    <source>
        <dbReference type="ARBA" id="ARBA00022547"/>
    </source>
</evidence>
<evidence type="ECO:0000256" key="11">
    <source>
        <dbReference type="ARBA" id="ARBA00023310"/>
    </source>
</evidence>
<feature type="site" description="Reversibly protonated during proton transport" evidence="12">
    <location>
        <position position="65"/>
    </location>
</feature>
<comment type="caution">
    <text evidence="14">The sequence shown here is derived from an EMBL/GenBank/DDBJ whole genome shotgun (WGS) entry which is preliminary data.</text>
</comment>
<keyword evidence="5 12" id="KW-0812">Transmembrane</keyword>
<keyword evidence="6 12" id="KW-0375">Hydrogen ion transport</keyword>
<dbReference type="PANTHER" id="PTHR10031">
    <property type="entry name" value="ATP SYNTHASE LIPID-BINDING PROTEIN, MITOCHONDRIAL"/>
    <property type="match status" value="1"/>
</dbReference>
<evidence type="ECO:0000259" key="13">
    <source>
        <dbReference type="Pfam" id="PF00137"/>
    </source>
</evidence>
<proteinExistence type="inferred from homology"/>
<comment type="function">
    <text evidence="12">F(1)F(0) ATP synthase produces ATP from ADP in the presence of a proton or sodium gradient. F-type ATPases consist of two structural domains, F(1) containing the extramembraneous catalytic core and F(0) containing the membrane proton channel, linked together by a central stalk and a peripheral stalk. During catalysis, ATP synthesis in the catalytic domain of F(1) is coupled via a rotary mechanism of the central stalk subunits to proton translocation.</text>
</comment>
<dbReference type="PRINTS" id="PR00124">
    <property type="entry name" value="ATPASEC"/>
</dbReference>
<accession>A0ABT1RSC9</accession>
<evidence type="ECO:0000256" key="12">
    <source>
        <dbReference type="HAMAP-Rule" id="MF_01396"/>
    </source>
</evidence>
<keyword evidence="7 12" id="KW-1133">Transmembrane helix</keyword>
<dbReference type="CDD" id="cd18184">
    <property type="entry name" value="ATP-synt_Fo_c_NaATPase"/>
    <property type="match status" value="1"/>
</dbReference>
<dbReference type="InterPro" id="IPR002379">
    <property type="entry name" value="ATPase_proteolipid_c-like_dom"/>
</dbReference>
<keyword evidence="9 12" id="KW-0446">Lipid-binding</keyword>
<dbReference type="InterPro" id="IPR020537">
    <property type="entry name" value="ATP_synth_F0_csu_DDCD_BS"/>
</dbReference>
<dbReference type="SUPFAM" id="SSF81333">
    <property type="entry name" value="F1F0 ATP synthase subunit C"/>
    <property type="match status" value="1"/>
</dbReference>
<dbReference type="InterPro" id="IPR000454">
    <property type="entry name" value="ATP_synth_F0_csu"/>
</dbReference>